<name>A0A6A1VQG3_9ROSI</name>
<proteinExistence type="predicted"/>
<protein>
    <recommendedName>
        <fullName evidence="1">ADP-ribosyl cyclase/cyclic ADP-ribose hydrolase</fullName>
        <ecNumber evidence="1">3.2.2.6</ecNumber>
    </recommendedName>
</protein>
<evidence type="ECO:0000256" key="1">
    <source>
        <dbReference type="ARBA" id="ARBA00011982"/>
    </source>
</evidence>
<organism evidence="6 7">
    <name type="scientific">Morella rubra</name>
    <name type="common">Chinese bayberry</name>
    <dbReference type="NCBI Taxonomy" id="262757"/>
    <lineage>
        <taxon>Eukaryota</taxon>
        <taxon>Viridiplantae</taxon>
        <taxon>Streptophyta</taxon>
        <taxon>Embryophyta</taxon>
        <taxon>Tracheophyta</taxon>
        <taxon>Spermatophyta</taxon>
        <taxon>Magnoliopsida</taxon>
        <taxon>eudicotyledons</taxon>
        <taxon>Gunneridae</taxon>
        <taxon>Pentapetalae</taxon>
        <taxon>rosids</taxon>
        <taxon>fabids</taxon>
        <taxon>Fagales</taxon>
        <taxon>Myricaceae</taxon>
        <taxon>Morella</taxon>
    </lineage>
</organism>
<dbReference type="PANTHER" id="PTHR32009">
    <property type="entry name" value="TMV RESISTANCE PROTEIN N-LIKE"/>
    <property type="match status" value="1"/>
</dbReference>
<dbReference type="InterPro" id="IPR035897">
    <property type="entry name" value="Toll_tir_struct_dom_sf"/>
</dbReference>
<keyword evidence="7" id="KW-1185">Reference proteome</keyword>
<dbReference type="SUPFAM" id="SSF52200">
    <property type="entry name" value="Toll/Interleukin receptor TIR domain"/>
    <property type="match status" value="1"/>
</dbReference>
<reference evidence="6 7" key="1">
    <citation type="journal article" date="2019" name="Plant Biotechnol. J.">
        <title>The red bayberry genome and genetic basis of sex determination.</title>
        <authorList>
            <person name="Jia H.M."/>
            <person name="Jia H.J."/>
            <person name="Cai Q.L."/>
            <person name="Wang Y."/>
            <person name="Zhao H.B."/>
            <person name="Yang W.F."/>
            <person name="Wang G.Y."/>
            <person name="Li Y.H."/>
            <person name="Zhan D.L."/>
            <person name="Shen Y.T."/>
            <person name="Niu Q.F."/>
            <person name="Chang L."/>
            <person name="Qiu J."/>
            <person name="Zhao L."/>
            <person name="Xie H.B."/>
            <person name="Fu W.Y."/>
            <person name="Jin J."/>
            <person name="Li X.W."/>
            <person name="Jiao Y."/>
            <person name="Zhou C.C."/>
            <person name="Tu T."/>
            <person name="Chai C.Y."/>
            <person name="Gao J.L."/>
            <person name="Fan L.J."/>
            <person name="van de Weg E."/>
            <person name="Wang J.Y."/>
            <person name="Gao Z.S."/>
        </authorList>
    </citation>
    <scope>NUCLEOTIDE SEQUENCE [LARGE SCALE GENOMIC DNA]</scope>
    <source>
        <tissue evidence="6">Leaves</tissue>
    </source>
</reference>
<sequence length="276" mass="31697">MNSYYRILNAQRAQRTLLNPQRAQSRTTDVFLSFRGEDVRKTFVASLNEALGAKGVNTFIDDMMPKGVTIRRGLVGGIEAAKISIPIISKDFVSSTWCLDELMHILECRERQNQLVLPVFYEVDPSEVRKQTQIFEQKFADLKFKNGTEKVRMWSQGLRKIGDLNGFHWKKDRKESEFIDEIAKHVANLLSQRMSVGERHDKVLRPTVQKNLASSSVAYVTEARKIRDRRSLNRINSKTLAHESVTGSSDTTEQVTAEQVIPRNKFLRAYPRCHNL</sequence>
<evidence type="ECO:0000256" key="2">
    <source>
        <dbReference type="ARBA" id="ARBA00022801"/>
    </source>
</evidence>
<comment type="caution">
    <text evidence="6">The sequence shown here is derived from an EMBL/GenBank/DDBJ whole genome shotgun (WGS) entry which is preliminary data.</text>
</comment>
<dbReference type="Proteomes" id="UP000516437">
    <property type="component" value="Chromosome 4"/>
</dbReference>
<dbReference type="EMBL" id="RXIC02000022">
    <property type="protein sequence ID" value="KAB1215134.1"/>
    <property type="molecule type" value="Genomic_DNA"/>
</dbReference>
<dbReference type="GO" id="GO:0007165">
    <property type="term" value="P:signal transduction"/>
    <property type="evidence" value="ECO:0007669"/>
    <property type="project" value="InterPro"/>
</dbReference>
<dbReference type="Gene3D" id="3.40.50.10140">
    <property type="entry name" value="Toll/interleukin-1 receptor homology (TIR) domain"/>
    <property type="match status" value="1"/>
</dbReference>
<dbReference type="AlphaFoldDB" id="A0A6A1VQG3"/>
<evidence type="ECO:0000256" key="3">
    <source>
        <dbReference type="ARBA" id="ARBA00023027"/>
    </source>
</evidence>
<evidence type="ECO:0000256" key="4">
    <source>
        <dbReference type="ARBA" id="ARBA00047304"/>
    </source>
</evidence>
<gene>
    <name evidence="6" type="ORF">CJ030_MR4G001422</name>
</gene>
<dbReference type="PROSITE" id="PS50104">
    <property type="entry name" value="TIR"/>
    <property type="match status" value="1"/>
</dbReference>
<keyword evidence="3" id="KW-0520">NAD</keyword>
<dbReference type="OrthoDB" id="1905256at2759"/>
<dbReference type="InterPro" id="IPR000157">
    <property type="entry name" value="TIR_dom"/>
</dbReference>
<evidence type="ECO:0000313" key="7">
    <source>
        <dbReference type="Proteomes" id="UP000516437"/>
    </source>
</evidence>
<dbReference type="PANTHER" id="PTHR32009:SF39">
    <property type="entry name" value="TIR DOMAIN-CONTAINING PROTEIN"/>
    <property type="match status" value="1"/>
</dbReference>
<evidence type="ECO:0000259" key="5">
    <source>
        <dbReference type="PROSITE" id="PS50104"/>
    </source>
</evidence>
<evidence type="ECO:0000313" key="6">
    <source>
        <dbReference type="EMBL" id="KAB1215134.1"/>
    </source>
</evidence>
<keyword evidence="2" id="KW-0378">Hydrolase</keyword>
<dbReference type="FunFam" id="3.40.50.10140:FF:000007">
    <property type="entry name" value="Disease resistance protein (TIR-NBS-LRR class)"/>
    <property type="match status" value="1"/>
</dbReference>
<dbReference type="Pfam" id="PF01582">
    <property type="entry name" value="TIR"/>
    <property type="match status" value="1"/>
</dbReference>
<comment type="catalytic activity">
    <reaction evidence="4">
        <text>NAD(+) + H2O = ADP-D-ribose + nicotinamide + H(+)</text>
        <dbReference type="Rhea" id="RHEA:16301"/>
        <dbReference type="ChEBI" id="CHEBI:15377"/>
        <dbReference type="ChEBI" id="CHEBI:15378"/>
        <dbReference type="ChEBI" id="CHEBI:17154"/>
        <dbReference type="ChEBI" id="CHEBI:57540"/>
        <dbReference type="ChEBI" id="CHEBI:57967"/>
        <dbReference type="EC" id="3.2.2.6"/>
    </reaction>
    <physiologicalReaction direction="left-to-right" evidence="4">
        <dbReference type="Rhea" id="RHEA:16302"/>
    </physiologicalReaction>
</comment>
<dbReference type="GO" id="GO:0061809">
    <property type="term" value="F:NAD+ nucleosidase activity, cyclic ADP-ribose generating"/>
    <property type="evidence" value="ECO:0007669"/>
    <property type="project" value="UniProtKB-EC"/>
</dbReference>
<dbReference type="EC" id="3.2.2.6" evidence="1"/>
<feature type="domain" description="TIR" evidence="5">
    <location>
        <begin position="26"/>
        <end position="190"/>
    </location>
</feature>
<accession>A0A6A1VQG3</accession>
<dbReference type="SMART" id="SM00255">
    <property type="entry name" value="TIR"/>
    <property type="match status" value="1"/>
</dbReference>